<protein>
    <submittedName>
        <fullName evidence="4">FecR family protein</fullName>
    </submittedName>
</protein>
<evidence type="ECO:0000313" key="5">
    <source>
        <dbReference type="Proteomes" id="UP000679220"/>
    </source>
</evidence>
<comment type="caution">
    <text evidence="4">The sequence shown here is derived from an EMBL/GenBank/DDBJ whole genome shotgun (WGS) entry which is preliminary data.</text>
</comment>
<dbReference type="InterPro" id="IPR012373">
    <property type="entry name" value="Ferrdict_sens_TM"/>
</dbReference>
<dbReference type="Proteomes" id="UP000679220">
    <property type="component" value="Unassembled WGS sequence"/>
</dbReference>
<dbReference type="PIRSF" id="PIRSF018266">
    <property type="entry name" value="FecR"/>
    <property type="match status" value="1"/>
</dbReference>
<keyword evidence="1" id="KW-0812">Transmembrane</keyword>
<evidence type="ECO:0000259" key="2">
    <source>
        <dbReference type="Pfam" id="PF04773"/>
    </source>
</evidence>
<evidence type="ECO:0000313" key="4">
    <source>
        <dbReference type="EMBL" id="MBR8536715.1"/>
    </source>
</evidence>
<evidence type="ECO:0000256" key="1">
    <source>
        <dbReference type="SAM" id="Phobius"/>
    </source>
</evidence>
<feature type="domain" description="Protein FecR C-terminal" evidence="3">
    <location>
        <begin position="205"/>
        <end position="273"/>
    </location>
</feature>
<dbReference type="AlphaFoldDB" id="A0A941IY75"/>
<sequence length="277" mass="31893">MENKESELISMLHIAWKKSEDEVWLETQKKLQKRKIVRLNMPNFYVKWVAAASIVVIFSVSILIGTHTKTVSTLAMQHKIIELPDGSKMTLNAQSNATYKPYLWMINRQVKLNGEAFFEVQKGEKFKVLSDLGSTEVLGTSFNIYSRENSYEVTCITGKVKVKAHETNDEILLQPSQKAILKSTGKLNVLNQVKNKNSTAWMEGKLIFTSVPLSKVFDEIERQFNVKIIFRNHSDLDYTGAMKLTDDIEEILTYICQPFDVDWIRSKNNTYTIIRKD</sequence>
<proteinExistence type="predicted"/>
<feature type="transmembrane region" description="Helical" evidence="1">
    <location>
        <begin position="44"/>
        <end position="64"/>
    </location>
</feature>
<reference evidence="4" key="1">
    <citation type="journal article" date="2018" name="Int. J. Syst. Evol. Microbiol.">
        <title>Carboxylicivirga sediminis sp. nov., isolated from coastal sediment.</title>
        <authorList>
            <person name="Wang F.Q."/>
            <person name="Ren L.H."/>
            <person name="Zou R.J."/>
            <person name="Sun Y.Z."/>
            <person name="Liu X.J."/>
            <person name="Jiang F."/>
            <person name="Liu L.J."/>
        </authorList>
    </citation>
    <scope>NUCLEOTIDE SEQUENCE</scope>
    <source>
        <strain evidence="4">JR1</strain>
    </source>
</reference>
<dbReference type="EMBL" id="JAGTAR010000022">
    <property type="protein sequence ID" value="MBR8536715.1"/>
    <property type="molecule type" value="Genomic_DNA"/>
</dbReference>
<feature type="domain" description="FecR protein" evidence="2">
    <location>
        <begin position="70"/>
        <end position="161"/>
    </location>
</feature>
<dbReference type="Pfam" id="PF16344">
    <property type="entry name" value="FecR_C"/>
    <property type="match status" value="1"/>
</dbReference>
<keyword evidence="1" id="KW-0472">Membrane</keyword>
<reference evidence="4" key="2">
    <citation type="submission" date="2021-04" db="EMBL/GenBank/DDBJ databases">
        <authorList>
            <person name="Zhang T."/>
            <person name="Zhang Y."/>
            <person name="Lu D."/>
            <person name="Zuo D."/>
            <person name="Du Z."/>
        </authorList>
    </citation>
    <scope>NUCLEOTIDE SEQUENCE</scope>
    <source>
        <strain evidence="4">JR1</strain>
    </source>
</reference>
<dbReference type="InterPro" id="IPR006860">
    <property type="entry name" value="FecR"/>
</dbReference>
<keyword evidence="1" id="KW-1133">Transmembrane helix</keyword>
<gene>
    <name evidence="4" type="ORF">KDU71_14155</name>
</gene>
<dbReference type="PANTHER" id="PTHR30273:SF2">
    <property type="entry name" value="PROTEIN FECR"/>
    <property type="match status" value="1"/>
</dbReference>
<dbReference type="Gene3D" id="3.55.50.30">
    <property type="match status" value="1"/>
</dbReference>
<dbReference type="Pfam" id="PF04773">
    <property type="entry name" value="FecR"/>
    <property type="match status" value="1"/>
</dbReference>
<evidence type="ECO:0000259" key="3">
    <source>
        <dbReference type="Pfam" id="PF16344"/>
    </source>
</evidence>
<dbReference type="PANTHER" id="PTHR30273">
    <property type="entry name" value="PERIPLASMIC SIGNAL SENSOR AND SIGMA FACTOR ACTIVATOR FECR-RELATED"/>
    <property type="match status" value="1"/>
</dbReference>
<keyword evidence="5" id="KW-1185">Reference proteome</keyword>
<accession>A0A941IY75</accession>
<organism evidence="4 5">
    <name type="scientific">Carboxylicivirga sediminis</name>
    <dbReference type="NCBI Taxonomy" id="2006564"/>
    <lineage>
        <taxon>Bacteria</taxon>
        <taxon>Pseudomonadati</taxon>
        <taxon>Bacteroidota</taxon>
        <taxon>Bacteroidia</taxon>
        <taxon>Marinilabiliales</taxon>
        <taxon>Marinilabiliaceae</taxon>
        <taxon>Carboxylicivirga</taxon>
    </lineage>
</organism>
<dbReference type="GO" id="GO:0016989">
    <property type="term" value="F:sigma factor antagonist activity"/>
    <property type="evidence" value="ECO:0007669"/>
    <property type="project" value="TreeGrafter"/>
</dbReference>
<dbReference type="RefSeq" id="WP_212191743.1">
    <property type="nucleotide sequence ID" value="NZ_JAGTAR010000022.1"/>
</dbReference>
<dbReference type="Gene3D" id="2.60.120.1440">
    <property type="match status" value="1"/>
</dbReference>
<name>A0A941IY75_9BACT</name>
<dbReference type="InterPro" id="IPR032508">
    <property type="entry name" value="FecR_C"/>
</dbReference>